<proteinExistence type="predicted"/>
<evidence type="ECO:0000259" key="1">
    <source>
        <dbReference type="Pfam" id="PF14336"/>
    </source>
</evidence>
<organism evidence="2 3">
    <name type="scientific">Microbulbifer pacificus</name>
    <dbReference type="NCBI Taxonomy" id="407164"/>
    <lineage>
        <taxon>Bacteria</taxon>
        <taxon>Pseudomonadati</taxon>
        <taxon>Pseudomonadota</taxon>
        <taxon>Gammaproteobacteria</taxon>
        <taxon>Cellvibrionales</taxon>
        <taxon>Microbulbiferaceae</taxon>
        <taxon>Microbulbifer</taxon>
    </lineage>
</organism>
<evidence type="ECO:0000313" key="2">
    <source>
        <dbReference type="EMBL" id="WOX04727.1"/>
    </source>
</evidence>
<protein>
    <submittedName>
        <fullName evidence="2">DUF4392 domain-containing protein</fullName>
    </submittedName>
</protein>
<dbReference type="Proteomes" id="UP001302477">
    <property type="component" value="Chromosome"/>
</dbReference>
<feature type="domain" description="D-glutamate cyclase-like C-terminal" evidence="1">
    <location>
        <begin position="29"/>
        <end position="285"/>
    </location>
</feature>
<reference evidence="2 3" key="1">
    <citation type="submission" date="2023-10" db="EMBL/GenBank/DDBJ databases">
        <title>Description of Microbulbifer bruguierae sp. nov., isolated from the sediments of mangrove plant Bruguiera sexangula and comparative genomic analyses of the genus Microbulbifer.</title>
        <authorList>
            <person name="Long M."/>
        </authorList>
    </citation>
    <scope>NUCLEOTIDE SEQUENCE [LARGE SCALE GENOMIC DNA]</scope>
    <source>
        <strain evidence="2 3">SPO729</strain>
    </source>
</reference>
<dbReference type="PANTHER" id="PTHR32022:SF10">
    <property type="entry name" value="D-GLUTAMATE CYCLASE, MITOCHONDRIAL"/>
    <property type="match status" value="1"/>
</dbReference>
<dbReference type="PANTHER" id="PTHR32022">
    <property type="entry name" value="D-GLUTAMATE CYCLASE, MITOCHONDRIAL"/>
    <property type="match status" value="1"/>
</dbReference>
<dbReference type="Gene3D" id="3.90.1640.20">
    <property type="entry name" value="TON_0340"/>
    <property type="match status" value="1"/>
</dbReference>
<accession>A0AAU0MXF5</accession>
<evidence type="ECO:0000313" key="3">
    <source>
        <dbReference type="Proteomes" id="UP001302477"/>
    </source>
</evidence>
<dbReference type="KEGG" id="mpaf:R5R33_13390"/>
<dbReference type="EMBL" id="CP137555">
    <property type="protein sequence ID" value="WOX04727.1"/>
    <property type="molecule type" value="Genomic_DNA"/>
</dbReference>
<sequence length="309" mass="33019">MVNLDLDKYHRPEINALAMQIEALLVATNVRGMETVRNRGYRGYLQRAVSTLLCKRERVAIVSGFPVAQGFETDGPAGALALVNGLCQLGAEVVLLGVDHYIATLQRCAPELQASHFLPVTPARARDQLRQFVAQFHPTLLVFVEVPGAGADGRYRNMRFRDITEQTLPWEQMLSLVDCPTLAFADGGNELGMGRLHQELYGLPVACATASTDELVIADVSNWGVYGALALASACVGRPLLQNFCLASCLRALNAGGIVDGVTGALSASEDGLLLSQSVAMFRALEVLAEAALGIPVGDEIAPLEECVA</sequence>
<dbReference type="InterPro" id="IPR025504">
    <property type="entry name" value="GLUCM_C"/>
</dbReference>
<dbReference type="AlphaFoldDB" id="A0AAU0MXF5"/>
<dbReference type="RefSeq" id="WP_318953203.1">
    <property type="nucleotide sequence ID" value="NZ_CP137555.1"/>
</dbReference>
<keyword evidence="3" id="KW-1185">Reference proteome</keyword>
<name>A0AAU0MXF5_9GAMM</name>
<gene>
    <name evidence="2" type="ORF">R5R33_13390</name>
</gene>
<dbReference type="Pfam" id="PF14336">
    <property type="entry name" value="GLUCM-like_C"/>
    <property type="match status" value="1"/>
</dbReference>